<dbReference type="Gene3D" id="3.40.50.980">
    <property type="match status" value="1"/>
</dbReference>
<dbReference type="AlphaFoldDB" id="A0A947CVJ3"/>
<dbReference type="Gene3D" id="3.40.50.12820">
    <property type="match status" value="1"/>
</dbReference>
<dbReference type="Pfam" id="PF13193">
    <property type="entry name" value="AMP-binding_C"/>
    <property type="match status" value="1"/>
</dbReference>
<dbReference type="GO" id="GO:0044550">
    <property type="term" value="P:secondary metabolite biosynthetic process"/>
    <property type="evidence" value="ECO:0007669"/>
    <property type="project" value="TreeGrafter"/>
</dbReference>
<reference evidence="4" key="1">
    <citation type="journal article" date="2021" name="Microbiology">
        <title>Metagenomic Analysis of the Microbial Community in the Underground Coal Fire Area (Kemerovo Region, Russia) Revealed Predominance of Thermophilic Members of the Phyla Deinococcus-thermus, Aquificae, and Firmicutes.</title>
        <authorList>
            <person name="Kadnikov V."/>
            <person name="Mardanov A.V."/>
            <person name="Beletsky A.V."/>
            <person name="Karnachuk O.V."/>
            <person name="Ravin N.V."/>
        </authorList>
    </citation>
    <scope>NUCLEOTIDE SEQUENCE</scope>
    <source>
        <strain evidence="4">RBS10-49</strain>
    </source>
</reference>
<evidence type="ECO:0000313" key="5">
    <source>
        <dbReference type="Proteomes" id="UP000748108"/>
    </source>
</evidence>
<keyword evidence="1 4" id="KW-0436">Ligase</keyword>
<dbReference type="Gene3D" id="3.30.300.30">
    <property type="match status" value="1"/>
</dbReference>
<dbReference type="EMBL" id="JAHHQF010000044">
    <property type="protein sequence ID" value="MBT9281869.1"/>
    <property type="molecule type" value="Genomic_DNA"/>
</dbReference>
<dbReference type="InterPro" id="IPR025110">
    <property type="entry name" value="AMP-bd_C"/>
</dbReference>
<comment type="caution">
    <text evidence="4">The sequence shown here is derived from an EMBL/GenBank/DDBJ whole genome shotgun (WGS) entry which is preliminary data.</text>
</comment>
<organism evidence="4 5">
    <name type="scientific">Hydrogenibacillus schlegelii</name>
    <name type="common">Bacillus schlegelii</name>
    <dbReference type="NCBI Taxonomy" id="1484"/>
    <lineage>
        <taxon>Bacteria</taxon>
        <taxon>Bacillati</taxon>
        <taxon>Bacillota</taxon>
        <taxon>Bacilli</taxon>
        <taxon>Bacillales</taxon>
        <taxon>Bacillales Family X. Incertae Sedis</taxon>
        <taxon>Hydrogenibacillus</taxon>
    </lineage>
</organism>
<evidence type="ECO:0000256" key="1">
    <source>
        <dbReference type="ARBA" id="ARBA00022598"/>
    </source>
</evidence>
<feature type="domain" description="AMP-binding enzyme C-terminal" evidence="3">
    <location>
        <begin position="432"/>
        <end position="510"/>
    </location>
</feature>
<dbReference type="PANTHER" id="PTHR43352">
    <property type="entry name" value="ACETYL-COA SYNTHETASE"/>
    <property type="match status" value="1"/>
</dbReference>
<dbReference type="Proteomes" id="UP000748108">
    <property type="component" value="Unassembled WGS sequence"/>
</dbReference>
<dbReference type="InterPro" id="IPR011957">
    <property type="entry name" value="Benz_CoA_lig"/>
</dbReference>
<gene>
    <name evidence="4" type="ORF">KM312_04325</name>
</gene>
<proteinExistence type="predicted"/>
<feature type="domain" description="AMP-dependent synthetase/ligase" evidence="2">
    <location>
        <begin position="24"/>
        <end position="382"/>
    </location>
</feature>
<protein>
    <submittedName>
        <fullName evidence="4">Benzoate-CoA ligase family protein</fullName>
    </submittedName>
</protein>
<sequence>MYLRGIRPRYNAVQRFLDDPIARGLGSKTAIYFRDQQITYDELLSMVNRFGNALKAIGVEVEQRVLMVCYDSPEFVVSFLSAIKIGAIPIPVNTFMNVSDYEYFLNDSRAKTLIVERDLWEKMKEQRERYVYLKNVIVIDNDGVYPDCHDFHELMTGQLDTLEYAWTSYDDPAFWLYTSGSTGNPKGVVHLQHDMSYAFDHFAKQILQIDENDITYSVSKLFFAYGLGNALYFPLGAGASTVLVEERPTPQKVFETIELYRPTLFFGVPTLYNAMLDFIERSDRAYDLSSVRLCVSAGEPLPAVTYERWKEMFGIDIVDGIGTTEALHIFISTRPGDIRPGSTGKPVPGYKVKIVDAEGRELPPGEVGDLMVSGDSIAAGYWNLHRETQAKFQGEWYLTGDKYYQDEDGYLWYCGRSDDMMKVGGIWVSPMEIEHALLKHPSVAEVAVVGKENEHRLVQPVAYVVLKSGITPSDELKTELQVFVRDMLAPYKYPRDVVFVSDLPKTATGKIQRFKLRQMVDASFQKEE</sequence>
<accession>A0A947CVJ3</accession>
<dbReference type="PANTHER" id="PTHR43352:SF1">
    <property type="entry name" value="ANTHRANILATE--COA LIGASE"/>
    <property type="match status" value="1"/>
</dbReference>
<evidence type="ECO:0000313" key="4">
    <source>
        <dbReference type="EMBL" id="MBT9281869.1"/>
    </source>
</evidence>
<dbReference type="GO" id="GO:0005524">
    <property type="term" value="F:ATP binding"/>
    <property type="evidence" value="ECO:0007669"/>
    <property type="project" value="InterPro"/>
</dbReference>
<dbReference type="SUPFAM" id="SSF56801">
    <property type="entry name" value="Acetyl-CoA synthetase-like"/>
    <property type="match status" value="1"/>
</dbReference>
<evidence type="ECO:0000259" key="3">
    <source>
        <dbReference type="Pfam" id="PF13193"/>
    </source>
</evidence>
<dbReference type="Pfam" id="PF00501">
    <property type="entry name" value="AMP-binding"/>
    <property type="match status" value="1"/>
</dbReference>
<dbReference type="GO" id="GO:0016405">
    <property type="term" value="F:CoA-ligase activity"/>
    <property type="evidence" value="ECO:0007669"/>
    <property type="project" value="InterPro"/>
</dbReference>
<dbReference type="NCBIfam" id="TIGR02262">
    <property type="entry name" value="benz_CoA_lig"/>
    <property type="match status" value="1"/>
</dbReference>
<dbReference type="GO" id="GO:0016878">
    <property type="term" value="F:acid-thiol ligase activity"/>
    <property type="evidence" value="ECO:0007669"/>
    <property type="project" value="TreeGrafter"/>
</dbReference>
<evidence type="ECO:0000259" key="2">
    <source>
        <dbReference type="Pfam" id="PF00501"/>
    </source>
</evidence>
<dbReference type="InterPro" id="IPR000873">
    <property type="entry name" value="AMP-dep_synth/lig_dom"/>
</dbReference>
<name>A0A947CVJ3_HYDSH</name>
<dbReference type="InterPro" id="IPR045851">
    <property type="entry name" value="AMP-bd_C_sf"/>
</dbReference>
<dbReference type="Gene3D" id="2.30.38.10">
    <property type="entry name" value="Luciferase, Domain 3"/>
    <property type="match status" value="1"/>
</dbReference>